<evidence type="ECO:0000313" key="7">
    <source>
        <dbReference type="Proteomes" id="UP000219439"/>
    </source>
</evidence>
<dbReference type="CDD" id="cd05466">
    <property type="entry name" value="PBP2_LTTR_substrate"/>
    <property type="match status" value="1"/>
</dbReference>
<evidence type="ECO:0000256" key="4">
    <source>
        <dbReference type="ARBA" id="ARBA00023163"/>
    </source>
</evidence>
<protein>
    <submittedName>
        <fullName evidence="6">DNA-binding transcriptional regulator, LysR family</fullName>
    </submittedName>
</protein>
<dbReference type="InterPro" id="IPR036388">
    <property type="entry name" value="WH-like_DNA-bd_sf"/>
</dbReference>
<dbReference type="GO" id="GO:0003677">
    <property type="term" value="F:DNA binding"/>
    <property type="evidence" value="ECO:0007669"/>
    <property type="project" value="UniProtKB-KW"/>
</dbReference>
<dbReference type="GO" id="GO:0005829">
    <property type="term" value="C:cytosol"/>
    <property type="evidence" value="ECO:0007669"/>
    <property type="project" value="TreeGrafter"/>
</dbReference>
<dbReference type="PRINTS" id="PR00039">
    <property type="entry name" value="HTHLYSR"/>
</dbReference>
<sequence length="313" mass="34838">MKLRQLRFVKSVAETGSFSKAAEQCCATQPTLSNAIAQLEEELGGRLFDRTTRKVELTAFGNHILGRIEEVLLAEQEVLQTAKTYHDPSHKLLRIGFSPLVDMGLLNHILQPFCHKYQDIELFFKECLLDDLSERLRGDVIDIAIIPSSMLSEEYEHVSFYEDPLFYIARDGTDLTKPGGILKLTDLPSDPVIMTGGGCGLNGSLDHLFKNEGAALTPYRGQAISYQVIEEWADLGIGSGILPQAKISQSRSNAYPLTLRDGTDASFEFCWIWPKELGMRPHIADFIDYIQTTVPSLIAGSDGILPMRAPRSF</sequence>
<evidence type="ECO:0000259" key="5">
    <source>
        <dbReference type="PROSITE" id="PS50931"/>
    </source>
</evidence>
<dbReference type="Pfam" id="PF03466">
    <property type="entry name" value="LysR_substrate"/>
    <property type="match status" value="1"/>
</dbReference>
<dbReference type="SUPFAM" id="SSF53850">
    <property type="entry name" value="Periplasmic binding protein-like II"/>
    <property type="match status" value="1"/>
</dbReference>
<dbReference type="EMBL" id="OBEL01000003">
    <property type="protein sequence ID" value="SNZ20010.1"/>
    <property type="molecule type" value="Genomic_DNA"/>
</dbReference>
<keyword evidence="4" id="KW-0804">Transcription</keyword>
<reference evidence="6 7" key="1">
    <citation type="submission" date="2017-09" db="EMBL/GenBank/DDBJ databases">
        <authorList>
            <person name="Ehlers B."/>
            <person name="Leendertz F.H."/>
        </authorList>
    </citation>
    <scope>NUCLEOTIDE SEQUENCE [LARGE SCALE GENOMIC DNA]</scope>
    <source>
        <strain evidence="6 7">DSM 18289</strain>
    </source>
</reference>
<dbReference type="Pfam" id="PF00126">
    <property type="entry name" value="HTH_1"/>
    <property type="match status" value="1"/>
</dbReference>
<dbReference type="Proteomes" id="UP000219439">
    <property type="component" value="Unassembled WGS sequence"/>
</dbReference>
<dbReference type="InterPro" id="IPR050950">
    <property type="entry name" value="HTH-type_LysR_regulators"/>
</dbReference>
<dbReference type="InterPro" id="IPR000847">
    <property type="entry name" value="LysR_HTH_N"/>
</dbReference>
<proteinExistence type="inferred from homology"/>
<evidence type="ECO:0000256" key="2">
    <source>
        <dbReference type="ARBA" id="ARBA00023015"/>
    </source>
</evidence>
<dbReference type="RefSeq" id="WP_097154359.1">
    <property type="nucleotide sequence ID" value="NZ_OBEL01000003.1"/>
</dbReference>
<dbReference type="OrthoDB" id="9791253at2"/>
<gene>
    <name evidence="6" type="ORF">SAMN06265368_3106</name>
</gene>
<name>A0A285PE20_9HYPH</name>
<dbReference type="FunFam" id="1.10.10.10:FF:000001">
    <property type="entry name" value="LysR family transcriptional regulator"/>
    <property type="match status" value="1"/>
</dbReference>
<dbReference type="SUPFAM" id="SSF46785">
    <property type="entry name" value="Winged helix' DNA-binding domain"/>
    <property type="match status" value="1"/>
</dbReference>
<dbReference type="PROSITE" id="PS50931">
    <property type="entry name" value="HTH_LYSR"/>
    <property type="match status" value="1"/>
</dbReference>
<evidence type="ECO:0000313" key="6">
    <source>
        <dbReference type="EMBL" id="SNZ20010.1"/>
    </source>
</evidence>
<evidence type="ECO:0000256" key="1">
    <source>
        <dbReference type="ARBA" id="ARBA00009437"/>
    </source>
</evidence>
<organism evidence="6 7">
    <name type="scientific">Cohaesibacter gelatinilyticus</name>
    <dbReference type="NCBI Taxonomy" id="372072"/>
    <lineage>
        <taxon>Bacteria</taxon>
        <taxon>Pseudomonadati</taxon>
        <taxon>Pseudomonadota</taxon>
        <taxon>Alphaproteobacteria</taxon>
        <taxon>Hyphomicrobiales</taxon>
        <taxon>Cohaesibacteraceae</taxon>
    </lineage>
</organism>
<dbReference type="GO" id="GO:0003700">
    <property type="term" value="F:DNA-binding transcription factor activity"/>
    <property type="evidence" value="ECO:0007669"/>
    <property type="project" value="InterPro"/>
</dbReference>
<dbReference type="PANTHER" id="PTHR30419">
    <property type="entry name" value="HTH-TYPE TRANSCRIPTIONAL REGULATOR YBHD"/>
    <property type="match status" value="1"/>
</dbReference>
<dbReference type="Gene3D" id="1.10.10.10">
    <property type="entry name" value="Winged helix-like DNA-binding domain superfamily/Winged helix DNA-binding domain"/>
    <property type="match status" value="1"/>
</dbReference>
<keyword evidence="2" id="KW-0805">Transcription regulation</keyword>
<dbReference type="Gene3D" id="3.40.190.290">
    <property type="match status" value="1"/>
</dbReference>
<keyword evidence="7" id="KW-1185">Reference proteome</keyword>
<feature type="domain" description="HTH lysR-type" evidence="5">
    <location>
        <begin position="1"/>
        <end position="58"/>
    </location>
</feature>
<comment type="similarity">
    <text evidence="1">Belongs to the LysR transcriptional regulatory family.</text>
</comment>
<dbReference type="InterPro" id="IPR005119">
    <property type="entry name" value="LysR_subst-bd"/>
</dbReference>
<accession>A0A285PE20</accession>
<keyword evidence="3 6" id="KW-0238">DNA-binding</keyword>
<dbReference type="InterPro" id="IPR036390">
    <property type="entry name" value="WH_DNA-bd_sf"/>
</dbReference>
<dbReference type="AlphaFoldDB" id="A0A285PE20"/>
<evidence type="ECO:0000256" key="3">
    <source>
        <dbReference type="ARBA" id="ARBA00023125"/>
    </source>
</evidence>